<dbReference type="GO" id="GO:0005934">
    <property type="term" value="C:cellular bud tip"/>
    <property type="evidence" value="ECO:0007669"/>
    <property type="project" value="TreeGrafter"/>
</dbReference>
<sequence>MSSDKSSSPADLQSQLLELQKRFGGMPVPPELPGTSSAISGSPRRSRVLMASNSSPTREAVARKRSHATTPTSKAVGSPSSPGRVDFLSDLSDGLLVESRRLAYENKQYKKQLKTLQAEKEKYENQASNLAVLNTKLSEKEESSGDRIWELETELGSLKEKLDTANLELGKVSTAKVSLETRVGEVNTSLEAIRAEKMQLETDYTAKVNQLSSEAAELRQSNADLNDENDNLQRKVSVLAGQQGSVVRSVDFSDVFKDIPAVGDDSEADVSLLLEPEPLETAAAGGNTAELERQTLQSNLNHALATIAKLRHYILRQRQAGVSPLVANTTSVVSPAAHTVSRRLFKSSPTHSPASKIISGLSPASKKSRVLVTETGNKEEEEGDWEKYEESSRGTAKLADIPKLVKTDSEEEMESEHEALADELGEDLGNLSAFESSPSKKSVQSVGRGLIAVPKGGDISKLDDYDLVTLEKGEYEKLKENAVGFKLVPLPQYKELTSVSVTGNKLTHVQAELEEKVSELQSLKQEVQLKASESEALEKTVGELKVKTSELRSQMQTGETEINSLREQLAEAEKEAVAQRERASVRTNELQSQMQTGETEIASLRNQLAEVKKEAVAQQERASENIAAKERSLNEVNKKLENPDASYVAGLASVAGLIAVPVAEHKKAQKTVADHKFKISQLEGKLSIAQSESMDLRQKLDTLQSTHEAPNIEYVKQKASAAGLVTLSKAEYQRRSEEVEQYESQLSSFRAKIDEFHQDAATRTKEDAEKSQQIATLKSSQAEKEKESAAFQAEISLLQQQTASLKKDLSSLEAELSRAKEANAHPDPEYIKKHSAALGLATVPAAEFAAMQQTAAQVAQTTVSAGSSVGKSLAAAGVAGVAGVAGLVSLHGRKNSNTKNLEKQLTEKEADLARTRALYENPGADYIKSKSSSVGLVAIPSFEHAALMQQVKQQTEELKKQEKFLQASKKAHGEEAVLLKQLLQGKEKKVQDKTAELEAKVAELEDTKTQLQSIASQLQTTSSELESSTTQLQEKIAEVENLTAEHRKLGEEMEQMQKKHSRPDEDYIKSKAGELGLVAVTASEHEAVAKRAAEKEKTVAQLNAAITQLNTEYSAAMTELGEVKEEQKETGLQLTKALNESANNEQLLADKANRIAELNGDLENKTEEALRFENTVKDLKKRLWQMESQLMRAQGDLKASEASRRASLTSQGLSELSSQAGLLVLSKKGYKDLLTSLSLLGGGFKPFAENLQQPSAAEFEAGAAGLKSTAQQQAQMLAAYQSPSIDYLRQNAANLGMKMLTMGEYLDLKDAEKTLGESEGEDQASVVSEEAIDEEGKELVAKSRELEELQEQLQAKERAMSSLQESLAGDAEGENENSVGFRIGSLKKQLEAKHTELLDVQSALEIKAHELEGSKKVKKRMSLQQMSAVDEQLDDKKRELQRREETLKQRSAELSHEKGILEDQMKGQPEVVGALRTELARKNDSLDAVNAELDAKQSALRVLEAYIASNKKDAETAEKDTDDSGKLEDEVTGMRNQVADKEEELDQLNNKLEGLIASYAPELSQRDSEIQQLKSSLSLKAAEVRRLESQVQAQQKQREQAEGYVAKSEYESLRERFAERGQKITHLEAQIRNTEIQQKAGGLAEEPRPASGFISGLHGLISGEGLRSGLISSESLHPVRSVPSSATTSDYVDAVSNQGEFEDLGIDEGEGVHTESAAELRDRARKMGYDLVPLGDLTTMNDQATMRSEESETEPNTTVTSGRGFAPSSAPTSSVVSPLALSLPVVQSYATSHNLTLLPTSQVTKLLHHSVTSHDLAAKAAEYSLALIPESELNELKRRAPATEEQIAAAADSRGLLCIPESQFVPTTVCREPDPANVVVIPISYYTKLTRSHDWYKQHRNQSRSITGGESIAPEDSGRQAAQSSGVLSFSQQPPVDSPAFALSQLARNGLLETASLHTVNTVISTKREMVAAITQTIIGEYLFKYFRKLGPFVSSVSDTRHERYFWIHPYSLTLYWSTSNPSLSDPSETKIKALAIDNVKSVTDNNPLPPGLYHKSIIVSSSDGRSVKLTCPTRQRHNIWYNSIRYLLQKSTEGLLDDDESENQYNETFTMDQRVEMERSQSFRHQQPRSSILGTSYRFTKVSNTRRSSESSNSQRLTGAQTTGPVKRYLATLSSEQ</sequence>
<dbReference type="InParanoid" id="A0A448YNX7"/>
<organism evidence="4 5">
    <name type="scientific">Brettanomyces naardenensis</name>
    <name type="common">Yeast</name>
    <dbReference type="NCBI Taxonomy" id="13370"/>
    <lineage>
        <taxon>Eukaryota</taxon>
        <taxon>Fungi</taxon>
        <taxon>Dikarya</taxon>
        <taxon>Ascomycota</taxon>
        <taxon>Saccharomycotina</taxon>
        <taxon>Pichiomycetes</taxon>
        <taxon>Pichiales</taxon>
        <taxon>Pichiaceae</taxon>
        <taxon>Brettanomyces</taxon>
    </lineage>
</organism>
<feature type="compositionally biased region" description="Polar residues" evidence="2">
    <location>
        <begin position="2156"/>
        <end position="2165"/>
    </location>
</feature>
<feature type="coiled-coil region" evidence="1">
    <location>
        <begin position="506"/>
        <end position="639"/>
    </location>
</feature>
<dbReference type="InterPro" id="IPR024774">
    <property type="entry name" value="PH_dom-Mcp5-type"/>
</dbReference>
<name>A0A448YNX7_BRENA</name>
<dbReference type="GO" id="GO:0005739">
    <property type="term" value="C:mitochondrion"/>
    <property type="evidence" value="ECO:0007669"/>
    <property type="project" value="TreeGrafter"/>
</dbReference>
<keyword evidence="5" id="KW-1185">Reference proteome</keyword>
<feature type="region of interest" description="Disordered" evidence="2">
    <location>
        <begin position="1"/>
        <end position="84"/>
    </location>
</feature>
<feature type="region of interest" description="Disordered" evidence="2">
    <location>
        <begin position="2118"/>
        <end position="2178"/>
    </location>
</feature>
<evidence type="ECO:0000256" key="1">
    <source>
        <dbReference type="SAM" id="Coils"/>
    </source>
</evidence>
<accession>A0A448YNX7</accession>
<dbReference type="SUPFAM" id="SSF50729">
    <property type="entry name" value="PH domain-like"/>
    <property type="match status" value="1"/>
</dbReference>
<feature type="coiled-coil region" evidence="1">
    <location>
        <begin position="208"/>
        <end position="242"/>
    </location>
</feature>
<evidence type="ECO:0000259" key="3">
    <source>
        <dbReference type="PROSITE" id="PS50003"/>
    </source>
</evidence>
<keyword evidence="1" id="KW-0175">Coiled coil</keyword>
<gene>
    <name evidence="4" type="ORF">BRENAR_LOCUS3371</name>
</gene>
<dbReference type="Pfam" id="PF12814">
    <property type="entry name" value="Mcp5_PH"/>
    <property type="match status" value="1"/>
</dbReference>
<dbReference type="EMBL" id="CAACVR010000023">
    <property type="protein sequence ID" value="VEU22640.1"/>
    <property type="molecule type" value="Genomic_DNA"/>
</dbReference>
<feature type="compositionally biased region" description="Polar residues" evidence="2">
    <location>
        <begin position="1"/>
        <end position="17"/>
    </location>
</feature>
<dbReference type="OrthoDB" id="2149224at2759"/>
<dbReference type="InterPro" id="IPR001849">
    <property type="entry name" value="PH_domain"/>
</dbReference>
<proteinExistence type="predicted"/>
<feature type="coiled-coil region" evidence="1">
    <location>
        <begin position="948"/>
        <end position="1059"/>
    </location>
</feature>
<reference evidence="4 5" key="1">
    <citation type="submission" date="2018-12" db="EMBL/GenBank/DDBJ databases">
        <authorList>
            <person name="Tiukova I."/>
            <person name="Dainat J."/>
        </authorList>
    </citation>
    <scope>NUCLEOTIDE SEQUENCE [LARGE SCALE GENOMIC DNA]</scope>
</reference>
<dbReference type="CDD" id="cd13365">
    <property type="entry name" value="PH_PLC_plant-like"/>
    <property type="match status" value="1"/>
</dbReference>
<dbReference type="PANTHER" id="PTHR28190:SF1">
    <property type="entry name" value="NUCLEAR MIGRATION PROTEIN NUM1"/>
    <property type="match status" value="1"/>
</dbReference>
<feature type="compositionally biased region" description="Polar residues" evidence="2">
    <location>
        <begin position="68"/>
        <end position="81"/>
    </location>
</feature>
<dbReference type="PANTHER" id="PTHR28190">
    <property type="entry name" value="NUCLEAR MIGRATION PROTEIN NUM1"/>
    <property type="match status" value="1"/>
</dbReference>
<dbReference type="STRING" id="13370.A0A448YNX7"/>
<dbReference type="GO" id="GO:0000226">
    <property type="term" value="P:microtubule cytoskeleton organization"/>
    <property type="evidence" value="ECO:0007669"/>
    <property type="project" value="TreeGrafter"/>
</dbReference>
<feature type="coiled-coil region" evidence="1">
    <location>
        <begin position="732"/>
        <end position="822"/>
    </location>
</feature>
<dbReference type="SMART" id="SM00233">
    <property type="entry name" value="PH"/>
    <property type="match status" value="1"/>
</dbReference>
<dbReference type="InterPro" id="IPR053005">
    <property type="entry name" value="Nuclear_Pos-Cytoskel_Interact"/>
</dbReference>
<feature type="region of interest" description="Disordered" evidence="2">
    <location>
        <begin position="1314"/>
        <end position="1336"/>
    </location>
</feature>
<feature type="region of interest" description="Disordered" evidence="2">
    <location>
        <begin position="1354"/>
        <end position="1377"/>
    </location>
</feature>
<feature type="region of interest" description="Disordered" evidence="2">
    <location>
        <begin position="1745"/>
        <end position="1771"/>
    </location>
</feature>
<dbReference type="GO" id="GO:0032065">
    <property type="term" value="P:maintenance of protein location in cell cortex"/>
    <property type="evidence" value="ECO:0007669"/>
    <property type="project" value="InterPro"/>
</dbReference>
<dbReference type="GO" id="GO:0015631">
    <property type="term" value="F:tubulin binding"/>
    <property type="evidence" value="ECO:0007669"/>
    <property type="project" value="TreeGrafter"/>
</dbReference>
<feature type="compositionally biased region" description="Polar residues" evidence="2">
    <location>
        <begin position="2124"/>
        <end position="2143"/>
    </location>
</feature>
<dbReference type="FunCoup" id="A0A448YNX7">
    <property type="interactions" value="190"/>
</dbReference>
<feature type="coiled-coil region" evidence="1">
    <location>
        <begin position="1423"/>
        <end position="1457"/>
    </location>
</feature>
<feature type="coiled-coil region" evidence="1">
    <location>
        <begin position="1092"/>
        <end position="1196"/>
    </location>
</feature>
<dbReference type="GO" id="GO:0005938">
    <property type="term" value="C:cell cortex"/>
    <property type="evidence" value="ECO:0007669"/>
    <property type="project" value="InterPro"/>
</dbReference>
<dbReference type="GO" id="GO:0005543">
    <property type="term" value="F:phospholipid binding"/>
    <property type="evidence" value="ECO:0007669"/>
    <property type="project" value="InterPro"/>
</dbReference>
<dbReference type="PROSITE" id="PS50003">
    <property type="entry name" value="PH_DOMAIN"/>
    <property type="match status" value="1"/>
</dbReference>
<feature type="coiled-coil region" evidence="1">
    <location>
        <begin position="679"/>
        <end position="706"/>
    </location>
</feature>
<feature type="compositionally biased region" description="Low complexity" evidence="2">
    <location>
        <begin position="2144"/>
        <end position="2155"/>
    </location>
</feature>
<evidence type="ECO:0000256" key="2">
    <source>
        <dbReference type="SAM" id="MobiDB-lite"/>
    </source>
</evidence>
<feature type="domain" description="PH" evidence="3">
    <location>
        <begin position="1976"/>
        <end position="2090"/>
    </location>
</feature>
<protein>
    <submittedName>
        <fullName evidence="4">DEKNAAC103500</fullName>
    </submittedName>
</protein>
<dbReference type="Proteomes" id="UP000290900">
    <property type="component" value="Unassembled WGS sequence"/>
</dbReference>
<feature type="coiled-coil region" evidence="1">
    <location>
        <begin position="99"/>
        <end position="168"/>
    </location>
</feature>
<feature type="coiled-coil region" evidence="1">
    <location>
        <begin position="1524"/>
        <end position="1604"/>
    </location>
</feature>
<evidence type="ECO:0000313" key="4">
    <source>
        <dbReference type="EMBL" id="VEU22640.1"/>
    </source>
</evidence>
<evidence type="ECO:0000313" key="5">
    <source>
        <dbReference type="Proteomes" id="UP000290900"/>
    </source>
</evidence>
<feature type="region of interest" description="Disordered" evidence="2">
    <location>
        <begin position="368"/>
        <end position="393"/>
    </location>
</feature>